<dbReference type="AlphaFoldDB" id="A0ABD4T455"/>
<reference evidence="1 2" key="1">
    <citation type="journal article" date="2015" name="Genome Announc.">
        <title>Draft Genome Sequence of Filamentous Marine Cyanobacterium Lyngbya confervoides Strain BDU141951.</title>
        <authorList>
            <person name="Chandrababunaidu M.M."/>
            <person name="Sen D."/>
            <person name="Tripathy S."/>
        </authorList>
    </citation>
    <scope>NUCLEOTIDE SEQUENCE [LARGE SCALE GENOMIC DNA]</scope>
    <source>
        <strain evidence="1 2">BDU141951</strain>
    </source>
</reference>
<dbReference type="InterPro" id="IPR011051">
    <property type="entry name" value="RmlC_Cupin_sf"/>
</dbReference>
<evidence type="ECO:0000313" key="1">
    <source>
        <dbReference type="EMBL" id="MCM1983110.1"/>
    </source>
</evidence>
<gene>
    <name evidence="1" type="ORF">QQ91_0009770</name>
</gene>
<keyword evidence="2" id="KW-1185">Reference proteome</keyword>
<organism evidence="1 2">
    <name type="scientific">Lyngbya confervoides BDU141951</name>
    <dbReference type="NCBI Taxonomy" id="1574623"/>
    <lineage>
        <taxon>Bacteria</taxon>
        <taxon>Bacillati</taxon>
        <taxon>Cyanobacteriota</taxon>
        <taxon>Cyanophyceae</taxon>
        <taxon>Oscillatoriophycideae</taxon>
        <taxon>Oscillatoriales</taxon>
        <taxon>Microcoleaceae</taxon>
        <taxon>Lyngbya</taxon>
    </lineage>
</organism>
<sequence>MNACTLYFDRHPKLVMYQLIPFHRFRETPQVRFFDITISHSNARDLVFHEGPATSPNNDESGAWQFYLHPHQEDNLMALSGGRTFYLVNFTWLNPFHIVRLEAGGDILQIPPGTFHRSVSDPDGSLVLNQAVRSQQATVEREFRVYNSAEIPRLKQLTQEMMNCVNLHQLGRSHHRAA</sequence>
<dbReference type="EMBL" id="JTHE03000056">
    <property type="protein sequence ID" value="MCM1983110.1"/>
    <property type="molecule type" value="Genomic_DNA"/>
</dbReference>
<accession>A0ABD4T455</accession>
<dbReference type="SUPFAM" id="SSF51182">
    <property type="entry name" value="RmlC-like cupins"/>
    <property type="match status" value="1"/>
</dbReference>
<proteinExistence type="predicted"/>
<comment type="caution">
    <text evidence="1">The sequence shown here is derived from an EMBL/GenBank/DDBJ whole genome shotgun (WGS) entry which is preliminary data.</text>
</comment>
<evidence type="ECO:0000313" key="2">
    <source>
        <dbReference type="Proteomes" id="UP000031561"/>
    </source>
</evidence>
<protein>
    <submittedName>
        <fullName evidence="1">Redox protein</fullName>
    </submittedName>
</protein>
<name>A0ABD4T455_9CYAN</name>
<dbReference type="RefSeq" id="WP_250833316.1">
    <property type="nucleotide sequence ID" value="NZ_JTHE03000056.1"/>
</dbReference>
<dbReference type="Proteomes" id="UP000031561">
    <property type="component" value="Unassembled WGS sequence"/>
</dbReference>